<reference evidence="3 5" key="1">
    <citation type="journal article" date="2012" name="Nature">
        <title>Algal genomes reveal evolutionary mosaicism and the fate of nucleomorphs.</title>
        <authorList>
            <consortium name="DOE Joint Genome Institute"/>
            <person name="Curtis B.A."/>
            <person name="Tanifuji G."/>
            <person name="Burki F."/>
            <person name="Gruber A."/>
            <person name="Irimia M."/>
            <person name="Maruyama S."/>
            <person name="Arias M.C."/>
            <person name="Ball S.G."/>
            <person name="Gile G.H."/>
            <person name="Hirakawa Y."/>
            <person name="Hopkins J.F."/>
            <person name="Kuo A."/>
            <person name="Rensing S.A."/>
            <person name="Schmutz J."/>
            <person name="Symeonidi A."/>
            <person name="Elias M."/>
            <person name="Eveleigh R.J."/>
            <person name="Herman E.K."/>
            <person name="Klute M.J."/>
            <person name="Nakayama T."/>
            <person name="Obornik M."/>
            <person name="Reyes-Prieto A."/>
            <person name="Armbrust E.V."/>
            <person name="Aves S.J."/>
            <person name="Beiko R.G."/>
            <person name="Coutinho P."/>
            <person name="Dacks J.B."/>
            <person name="Durnford D.G."/>
            <person name="Fast N.M."/>
            <person name="Green B.R."/>
            <person name="Grisdale C.J."/>
            <person name="Hempel F."/>
            <person name="Henrissat B."/>
            <person name="Hoppner M.P."/>
            <person name="Ishida K."/>
            <person name="Kim E."/>
            <person name="Koreny L."/>
            <person name="Kroth P.G."/>
            <person name="Liu Y."/>
            <person name="Malik S.B."/>
            <person name="Maier U.G."/>
            <person name="McRose D."/>
            <person name="Mock T."/>
            <person name="Neilson J.A."/>
            <person name="Onodera N.T."/>
            <person name="Poole A.M."/>
            <person name="Pritham E.J."/>
            <person name="Richards T.A."/>
            <person name="Rocap G."/>
            <person name="Roy S.W."/>
            <person name="Sarai C."/>
            <person name="Schaack S."/>
            <person name="Shirato S."/>
            <person name="Slamovits C.H."/>
            <person name="Spencer D.F."/>
            <person name="Suzuki S."/>
            <person name="Worden A.Z."/>
            <person name="Zauner S."/>
            <person name="Barry K."/>
            <person name="Bell C."/>
            <person name="Bharti A.K."/>
            <person name="Crow J.A."/>
            <person name="Grimwood J."/>
            <person name="Kramer R."/>
            <person name="Lindquist E."/>
            <person name="Lucas S."/>
            <person name="Salamov A."/>
            <person name="McFadden G.I."/>
            <person name="Lane C.E."/>
            <person name="Keeling P.J."/>
            <person name="Gray M.W."/>
            <person name="Grigoriev I.V."/>
            <person name="Archibald J.M."/>
        </authorList>
    </citation>
    <scope>NUCLEOTIDE SEQUENCE</scope>
    <source>
        <strain evidence="3 5">CCMP2712</strain>
    </source>
</reference>
<proteinExistence type="inferred from homology"/>
<dbReference type="eggNOG" id="KOG1448">
    <property type="taxonomic scope" value="Eukaryota"/>
</dbReference>
<dbReference type="RefSeq" id="XP_005838886.1">
    <property type="nucleotide sequence ID" value="XM_005838829.1"/>
</dbReference>
<accession>L1JTM2</accession>
<dbReference type="GO" id="GO:0000287">
    <property type="term" value="F:magnesium ion binding"/>
    <property type="evidence" value="ECO:0007669"/>
    <property type="project" value="InterPro"/>
</dbReference>
<reference evidence="5" key="2">
    <citation type="submission" date="2012-11" db="EMBL/GenBank/DDBJ databases">
        <authorList>
            <person name="Kuo A."/>
            <person name="Curtis B.A."/>
            <person name="Tanifuji G."/>
            <person name="Burki F."/>
            <person name="Gruber A."/>
            <person name="Irimia M."/>
            <person name="Maruyama S."/>
            <person name="Arias M.C."/>
            <person name="Ball S.G."/>
            <person name="Gile G.H."/>
            <person name="Hirakawa Y."/>
            <person name="Hopkins J.F."/>
            <person name="Rensing S.A."/>
            <person name="Schmutz J."/>
            <person name="Symeonidi A."/>
            <person name="Elias M."/>
            <person name="Eveleigh R.J."/>
            <person name="Herman E.K."/>
            <person name="Klute M.J."/>
            <person name="Nakayama T."/>
            <person name="Obornik M."/>
            <person name="Reyes-Prieto A."/>
            <person name="Armbrust E.V."/>
            <person name="Aves S.J."/>
            <person name="Beiko R.G."/>
            <person name="Coutinho P."/>
            <person name="Dacks J.B."/>
            <person name="Durnford D.G."/>
            <person name="Fast N.M."/>
            <person name="Green B.R."/>
            <person name="Grisdale C."/>
            <person name="Hempe F."/>
            <person name="Henrissat B."/>
            <person name="Hoppner M.P."/>
            <person name="Ishida K.-I."/>
            <person name="Kim E."/>
            <person name="Koreny L."/>
            <person name="Kroth P.G."/>
            <person name="Liu Y."/>
            <person name="Malik S.-B."/>
            <person name="Maier U.G."/>
            <person name="McRose D."/>
            <person name="Mock T."/>
            <person name="Neilson J.A."/>
            <person name="Onodera N.T."/>
            <person name="Poole A.M."/>
            <person name="Pritham E.J."/>
            <person name="Richards T.A."/>
            <person name="Rocap G."/>
            <person name="Roy S.W."/>
            <person name="Sarai C."/>
            <person name="Schaack S."/>
            <person name="Shirato S."/>
            <person name="Slamovits C.H."/>
            <person name="Spencer D.F."/>
            <person name="Suzuki S."/>
            <person name="Worden A.Z."/>
            <person name="Zauner S."/>
            <person name="Barry K."/>
            <person name="Bell C."/>
            <person name="Bharti A.K."/>
            <person name="Crow J.A."/>
            <person name="Grimwood J."/>
            <person name="Kramer R."/>
            <person name="Lindquist E."/>
            <person name="Lucas S."/>
            <person name="Salamov A."/>
            <person name="McFadden G.I."/>
            <person name="Lane C.E."/>
            <person name="Keeling P.J."/>
            <person name="Gray M.W."/>
            <person name="Grigoriev I.V."/>
            <person name="Archibald J.M."/>
        </authorList>
    </citation>
    <scope>NUCLEOTIDE SEQUENCE</scope>
    <source>
        <strain evidence="5">CCMP2712</strain>
    </source>
</reference>
<dbReference type="SMART" id="SM01400">
    <property type="entry name" value="Pribosyltran_N"/>
    <property type="match status" value="1"/>
</dbReference>
<dbReference type="EMBL" id="JH992974">
    <property type="protein sequence ID" value="EKX51906.1"/>
    <property type="molecule type" value="Genomic_DNA"/>
</dbReference>
<organism evidence="3">
    <name type="scientific">Guillardia theta (strain CCMP2712)</name>
    <name type="common">Cryptophyte</name>
    <dbReference type="NCBI Taxonomy" id="905079"/>
    <lineage>
        <taxon>Eukaryota</taxon>
        <taxon>Cryptophyceae</taxon>
        <taxon>Pyrenomonadales</taxon>
        <taxon>Geminigeraceae</taxon>
        <taxon>Guillardia</taxon>
    </lineage>
</organism>
<keyword evidence="5" id="KW-1185">Reference proteome</keyword>
<gene>
    <name evidence="3" type="ORF">GUITHDRAFT_161462</name>
</gene>
<dbReference type="OrthoDB" id="10263753at2759"/>
<dbReference type="AlphaFoldDB" id="L1JTM2"/>
<dbReference type="SUPFAM" id="SSF53271">
    <property type="entry name" value="PRTase-like"/>
    <property type="match status" value="1"/>
</dbReference>
<name>L1JTM2_GUITC</name>
<dbReference type="Proteomes" id="UP000011087">
    <property type="component" value="Unassembled WGS sequence"/>
</dbReference>
<dbReference type="KEGG" id="gtt:GUITHDRAFT_161462"/>
<dbReference type="InterPro" id="IPR029057">
    <property type="entry name" value="PRTase-like"/>
</dbReference>
<dbReference type="HOGENOM" id="CLU_881219_0_0_1"/>
<dbReference type="PANTHER" id="PTHR10210">
    <property type="entry name" value="RIBOSE-PHOSPHATE DIPHOSPHOKINASE FAMILY MEMBER"/>
    <property type="match status" value="1"/>
</dbReference>
<comment type="similarity">
    <text evidence="1">Belongs to the ribose-phosphate pyrophosphokinase family.</text>
</comment>
<dbReference type="InterPro" id="IPR005946">
    <property type="entry name" value="Rib-P_diPkinase"/>
</dbReference>
<dbReference type="OMA" id="QHDNGVG"/>
<dbReference type="InterPro" id="IPR000836">
    <property type="entry name" value="PRTase_dom"/>
</dbReference>
<dbReference type="GO" id="GO:0006015">
    <property type="term" value="P:5-phosphoribose 1-diphosphate biosynthetic process"/>
    <property type="evidence" value="ECO:0007669"/>
    <property type="project" value="TreeGrafter"/>
</dbReference>
<dbReference type="GeneID" id="17308703"/>
<dbReference type="PaxDb" id="55529-EKX51906"/>
<evidence type="ECO:0000313" key="3">
    <source>
        <dbReference type="EMBL" id="EKX51906.1"/>
    </source>
</evidence>
<dbReference type="STRING" id="905079.L1JTM2"/>
<reference evidence="4" key="3">
    <citation type="submission" date="2016-03" db="UniProtKB">
        <authorList>
            <consortium name="EnsemblProtists"/>
        </authorList>
    </citation>
    <scope>IDENTIFICATION</scope>
</reference>
<dbReference type="GO" id="GO:0006164">
    <property type="term" value="P:purine nucleotide biosynthetic process"/>
    <property type="evidence" value="ECO:0007669"/>
    <property type="project" value="TreeGrafter"/>
</dbReference>
<dbReference type="EnsemblProtists" id="EKX51906">
    <property type="protein sequence ID" value="EKX51906"/>
    <property type="gene ID" value="GUITHDRAFT_161462"/>
</dbReference>
<dbReference type="CDD" id="cd06223">
    <property type="entry name" value="PRTases_typeI"/>
    <property type="match status" value="1"/>
</dbReference>
<protein>
    <recommendedName>
        <fullName evidence="6">Phosphoribosyltransferase domain-containing protein</fullName>
    </recommendedName>
</protein>
<dbReference type="GO" id="GO:0002189">
    <property type="term" value="C:ribose phosphate diphosphokinase complex"/>
    <property type="evidence" value="ECO:0007669"/>
    <property type="project" value="TreeGrafter"/>
</dbReference>
<evidence type="ECO:0000256" key="2">
    <source>
        <dbReference type="SAM" id="MobiDB-lite"/>
    </source>
</evidence>
<dbReference type="Gene3D" id="3.40.50.2020">
    <property type="match status" value="2"/>
</dbReference>
<evidence type="ECO:0000313" key="4">
    <source>
        <dbReference type="EnsemblProtists" id="EKX51906"/>
    </source>
</evidence>
<sequence>MQEVAATLDGGKEEEEKEEEKESRRKVNPSTPMKSVYAEIPDRHYQIIAHPAQEELALRLVKHDPKRFTYHPTNWSKFKDGTDNIEVGGFNPVNYIRGAHVLFLASFHNNDVTLSQFHVLNMLCESFVETMCVILPYWPFGTTPIDLPRDPVLSKTPQQLTSPHNFKLGTMERVVREGQVATASTLARLFSNLPRVGKPIRVMVYDLHTLQNRFYLSGNALASLHTAIPLLINELRSPESKISCIAFPDEGACKRFSTLFSTEFPDWPVVTCGKIRDGDRRVVTIQDGDPKDRHVIIVDDLVQVLDLTNIIIADLG</sequence>
<dbReference type="GO" id="GO:0005737">
    <property type="term" value="C:cytoplasm"/>
    <property type="evidence" value="ECO:0007669"/>
    <property type="project" value="TreeGrafter"/>
</dbReference>
<feature type="region of interest" description="Disordered" evidence="2">
    <location>
        <begin position="1"/>
        <end position="33"/>
    </location>
</feature>
<evidence type="ECO:0008006" key="6">
    <source>
        <dbReference type="Google" id="ProtNLM"/>
    </source>
</evidence>
<dbReference type="PANTHER" id="PTHR10210:SF45">
    <property type="entry name" value="RIBOSE-PHOSPHATE PYROPHOSPHOKINASE 3, CHLOROPLASTIC"/>
    <property type="match status" value="1"/>
</dbReference>
<evidence type="ECO:0000313" key="5">
    <source>
        <dbReference type="Proteomes" id="UP000011087"/>
    </source>
</evidence>
<evidence type="ECO:0000256" key="1">
    <source>
        <dbReference type="ARBA" id="ARBA00006478"/>
    </source>
</evidence>